<evidence type="ECO:0000256" key="2">
    <source>
        <dbReference type="ARBA" id="ARBA00022723"/>
    </source>
</evidence>
<keyword evidence="8" id="KW-1185">Reference proteome</keyword>
<keyword evidence="2" id="KW-0479">Metal-binding</keyword>
<dbReference type="GO" id="GO:0008270">
    <property type="term" value="F:zinc ion binding"/>
    <property type="evidence" value="ECO:0007669"/>
    <property type="project" value="TreeGrafter"/>
</dbReference>
<dbReference type="Pfam" id="PF14464">
    <property type="entry name" value="Prok-JAB"/>
    <property type="match status" value="1"/>
</dbReference>
<dbReference type="InterPro" id="IPR000555">
    <property type="entry name" value="JAMM/MPN+_dom"/>
</dbReference>
<protein>
    <recommendedName>
        <fullName evidence="6">MPN domain-containing protein</fullName>
    </recommendedName>
</protein>
<evidence type="ECO:0000313" key="7">
    <source>
        <dbReference type="EMBL" id="GCE24882.1"/>
    </source>
</evidence>
<dbReference type="SMART" id="SM00232">
    <property type="entry name" value="JAB_MPN"/>
    <property type="match status" value="1"/>
</dbReference>
<dbReference type="OrthoDB" id="9802958at2"/>
<keyword evidence="1" id="KW-0645">Protease</keyword>
<comment type="caution">
    <text evidence="7">The sequence shown here is derived from an EMBL/GenBank/DDBJ whole genome shotgun (WGS) entry which is preliminary data.</text>
</comment>
<sequence>MVVDASFVIHIPSNLYQEMVEHVRAGYPDETCGALGSVDERVVKNYPTANVAEHPDDFSIISESDMVRIYNDIDTYDGDLIYYHSHPITEAYPSARDIEYARRSGYLYIIFSHRHHPDDPYARVFKIDPQGSVTEGEIAID</sequence>
<evidence type="ECO:0000256" key="1">
    <source>
        <dbReference type="ARBA" id="ARBA00022670"/>
    </source>
</evidence>
<evidence type="ECO:0000256" key="4">
    <source>
        <dbReference type="ARBA" id="ARBA00022833"/>
    </source>
</evidence>
<reference evidence="8" key="1">
    <citation type="submission" date="2018-12" db="EMBL/GenBank/DDBJ databases">
        <title>Tengunoibacter tsumagoiensis gen. nov., sp. nov., Dictyobacter kobayashii sp. nov., D. alpinus sp. nov., and D. joshuensis sp. nov. and description of Dictyobacteraceae fam. nov. within the order Ktedonobacterales isolated from Tengu-no-mugimeshi.</title>
        <authorList>
            <person name="Wang C.M."/>
            <person name="Zheng Y."/>
            <person name="Sakai Y."/>
            <person name="Toyoda A."/>
            <person name="Minakuchi Y."/>
            <person name="Abe K."/>
            <person name="Yokota A."/>
            <person name="Yabe S."/>
        </authorList>
    </citation>
    <scope>NUCLEOTIDE SEQUENCE [LARGE SCALE GENOMIC DNA]</scope>
    <source>
        <strain evidence="8">Uno16</strain>
    </source>
</reference>
<dbReference type="InterPro" id="IPR037518">
    <property type="entry name" value="MPN"/>
</dbReference>
<dbReference type="InterPro" id="IPR051929">
    <property type="entry name" value="VirAsm_ModProt"/>
</dbReference>
<gene>
    <name evidence="7" type="ORF">KDA_03660</name>
</gene>
<dbReference type="InterPro" id="IPR028090">
    <property type="entry name" value="JAB_dom_prok"/>
</dbReference>
<evidence type="ECO:0000313" key="8">
    <source>
        <dbReference type="Proteomes" id="UP000287171"/>
    </source>
</evidence>
<evidence type="ECO:0000256" key="3">
    <source>
        <dbReference type="ARBA" id="ARBA00022801"/>
    </source>
</evidence>
<feature type="domain" description="MPN" evidence="6">
    <location>
        <begin position="9"/>
        <end position="131"/>
    </location>
</feature>
<dbReference type="GO" id="GO:0008235">
    <property type="term" value="F:metalloexopeptidase activity"/>
    <property type="evidence" value="ECO:0007669"/>
    <property type="project" value="TreeGrafter"/>
</dbReference>
<dbReference type="GO" id="GO:0006508">
    <property type="term" value="P:proteolysis"/>
    <property type="evidence" value="ECO:0007669"/>
    <property type="project" value="UniProtKB-KW"/>
</dbReference>
<dbReference type="Gene3D" id="3.40.140.10">
    <property type="entry name" value="Cytidine Deaminase, domain 2"/>
    <property type="match status" value="1"/>
</dbReference>
<proteinExistence type="predicted"/>
<name>A0A402B0L7_9CHLR</name>
<evidence type="ECO:0000259" key="6">
    <source>
        <dbReference type="PROSITE" id="PS50249"/>
    </source>
</evidence>
<dbReference type="PROSITE" id="PS50249">
    <property type="entry name" value="MPN"/>
    <property type="match status" value="1"/>
</dbReference>
<accession>A0A402B0L7</accession>
<organism evidence="7 8">
    <name type="scientific">Dictyobacter alpinus</name>
    <dbReference type="NCBI Taxonomy" id="2014873"/>
    <lineage>
        <taxon>Bacteria</taxon>
        <taxon>Bacillati</taxon>
        <taxon>Chloroflexota</taxon>
        <taxon>Ktedonobacteria</taxon>
        <taxon>Ktedonobacterales</taxon>
        <taxon>Dictyobacteraceae</taxon>
        <taxon>Dictyobacter</taxon>
    </lineage>
</organism>
<dbReference type="AlphaFoldDB" id="A0A402B0L7"/>
<dbReference type="PANTHER" id="PTHR34858">
    <property type="entry name" value="CYSO-CYSTEINE PEPTIDASE"/>
    <property type="match status" value="1"/>
</dbReference>
<dbReference type="EMBL" id="BIFT01000001">
    <property type="protein sequence ID" value="GCE24882.1"/>
    <property type="molecule type" value="Genomic_DNA"/>
</dbReference>
<keyword evidence="4" id="KW-0862">Zinc</keyword>
<dbReference type="PANTHER" id="PTHR34858:SF1">
    <property type="entry name" value="CYSO-CYSTEINE PEPTIDASE"/>
    <property type="match status" value="1"/>
</dbReference>
<evidence type="ECO:0000256" key="5">
    <source>
        <dbReference type="ARBA" id="ARBA00023049"/>
    </source>
</evidence>
<keyword evidence="3" id="KW-0378">Hydrolase</keyword>
<dbReference type="CDD" id="cd08070">
    <property type="entry name" value="MPN_like"/>
    <property type="match status" value="1"/>
</dbReference>
<dbReference type="SUPFAM" id="SSF102712">
    <property type="entry name" value="JAB1/MPN domain"/>
    <property type="match status" value="1"/>
</dbReference>
<dbReference type="RefSeq" id="WP_126625543.1">
    <property type="nucleotide sequence ID" value="NZ_BIFT01000001.1"/>
</dbReference>
<keyword evidence="5" id="KW-0482">Metalloprotease</keyword>
<dbReference type="Proteomes" id="UP000287171">
    <property type="component" value="Unassembled WGS sequence"/>
</dbReference>